<evidence type="ECO:0000256" key="9">
    <source>
        <dbReference type="ARBA" id="ARBA00022777"/>
    </source>
</evidence>
<evidence type="ECO:0000256" key="3">
    <source>
        <dbReference type="ARBA" id="ARBA00012438"/>
    </source>
</evidence>
<dbReference type="InterPro" id="IPR004358">
    <property type="entry name" value="Sig_transdc_His_kin-like_C"/>
</dbReference>
<feature type="coiled-coil region" evidence="13">
    <location>
        <begin position="306"/>
        <end position="340"/>
    </location>
</feature>
<keyword evidence="10" id="KW-0067">ATP-binding</keyword>
<evidence type="ECO:0000313" key="17">
    <source>
        <dbReference type="Proteomes" id="UP000786693"/>
    </source>
</evidence>
<evidence type="ECO:0000256" key="14">
    <source>
        <dbReference type="SAM" id="Phobius"/>
    </source>
</evidence>
<dbReference type="InterPro" id="IPR005467">
    <property type="entry name" value="His_kinase_dom"/>
</dbReference>
<accession>A0ABQ4NPK4</accession>
<keyword evidence="7 14" id="KW-0812">Transmembrane</keyword>
<evidence type="ECO:0000256" key="10">
    <source>
        <dbReference type="ARBA" id="ARBA00022840"/>
    </source>
</evidence>
<dbReference type="Pfam" id="PF02518">
    <property type="entry name" value="HATPase_c"/>
    <property type="match status" value="1"/>
</dbReference>
<dbReference type="InterPro" id="IPR036890">
    <property type="entry name" value="HATPase_C_sf"/>
</dbReference>
<dbReference type="Gene3D" id="1.10.287.130">
    <property type="match status" value="1"/>
</dbReference>
<name>A0ABQ4NPK4_9RHOB</name>
<dbReference type="Proteomes" id="UP000786693">
    <property type="component" value="Unassembled WGS sequence"/>
</dbReference>
<dbReference type="SUPFAM" id="SSF47384">
    <property type="entry name" value="Homodimeric domain of signal transducing histidine kinase"/>
    <property type="match status" value="1"/>
</dbReference>
<dbReference type="GO" id="GO:0016301">
    <property type="term" value="F:kinase activity"/>
    <property type="evidence" value="ECO:0007669"/>
    <property type="project" value="UniProtKB-KW"/>
</dbReference>
<keyword evidence="6" id="KW-0808">Transferase</keyword>
<dbReference type="PRINTS" id="PR00344">
    <property type="entry name" value="BCTRLSENSOR"/>
</dbReference>
<keyword evidence="12" id="KW-0902">Two-component regulatory system</keyword>
<dbReference type="InterPro" id="IPR003661">
    <property type="entry name" value="HisK_dim/P_dom"/>
</dbReference>
<evidence type="ECO:0000256" key="4">
    <source>
        <dbReference type="ARBA" id="ARBA00022475"/>
    </source>
</evidence>
<evidence type="ECO:0000256" key="8">
    <source>
        <dbReference type="ARBA" id="ARBA00022741"/>
    </source>
</evidence>
<dbReference type="SMART" id="SM00388">
    <property type="entry name" value="HisKA"/>
    <property type="match status" value="1"/>
</dbReference>
<keyword evidence="4" id="KW-1003">Cell membrane</keyword>
<keyword evidence="14" id="KW-0472">Membrane</keyword>
<keyword evidence="5" id="KW-0597">Phosphoprotein</keyword>
<dbReference type="PANTHER" id="PTHR43065:SF46">
    <property type="entry name" value="C4-DICARBOXYLATE TRANSPORT SENSOR PROTEIN DCTB"/>
    <property type="match status" value="1"/>
</dbReference>
<dbReference type="InterPro" id="IPR017055">
    <property type="entry name" value="Sig_transdc_His_kinase_DctB"/>
</dbReference>
<evidence type="ECO:0000256" key="1">
    <source>
        <dbReference type="ARBA" id="ARBA00000085"/>
    </source>
</evidence>
<dbReference type="Gene3D" id="3.30.565.10">
    <property type="entry name" value="Histidine kinase-like ATPase, C-terminal domain"/>
    <property type="match status" value="1"/>
</dbReference>
<dbReference type="SMART" id="SM00387">
    <property type="entry name" value="HATPase_c"/>
    <property type="match status" value="1"/>
</dbReference>
<evidence type="ECO:0000256" key="13">
    <source>
        <dbReference type="SAM" id="Coils"/>
    </source>
</evidence>
<comment type="subcellular location">
    <subcellularLocation>
        <location evidence="2">Cell membrane</location>
        <topology evidence="2">Multi-pass membrane protein</topology>
    </subcellularLocation>
</comment>
<dbReference type="PROSITE" id="PS50109">
    <property type="entry name" value="HIS_KIN"/>
    <property type="match status" value="1"/>
</dbReference>
<evidence type="ECO:0000256" key="2">
    <source>
        <dbReference type="ARBA" id="ARBA00004651"/>
    </source>
</evidence>
<keyword evidence="8" id="KW-0547">Nucleotide-binding</keyword>
<dbReference type="SUPFAM" id="SSF103190">
    <property type="entry name" value="Sensory domain-like"/>
    <property type="match status" value="1"/>
</dbReference>
<dbReference type="SUPFAM" id="SSF55874">
    <property type="entry name" value="ATPase domain of HSP90 chaperone/DNA topoisomerase II/histidine kinase"/>
    <property type="match status" value="1"/>
</dbReference>
<dbReference type="PIRSF" id="PIRSF036431">
    <property type="entry name" value="STHK_DctB"/>
    <property type="match status" value="1"/>
</dbReference>
<evidence type="ECO:0000256" key="7">
    <source>
        <dbReference type="ARBA" id="ARBA00022692"/>
    </source>
</evidence>
<dbReference type="CDD" id="cd00082">
    <property type="entry name" value="HisKA"/>
    <property type="match status" value="1"/>
</dbReference>
<evidence type="ECO:0000256" key="11">
    <source>
        <dbReference type="ARBA" id="ARBA00022989"/>
    </source>
</evidence>
<dbReference type="InterPro" id="IPR036097">
    <property type="entry name" value="HisK_dim/P_sf"/>
</dbReference>
<feature type="transmembrane region" description="Helical" evidence="14">
    <location>
        <begin position="260"/>
        <end position="281"/>
    </location>
</feature>
<evidence type="ECO:0000256" key="6">
    <source>
        <dbReference type="ARBA" id="ARBA00022679"/>
    </source>
</evidence>
<evidence type="ECO:0000256" key="5">
    <source>
        <dbReference type="ARBA" id="ARBA00022553"/>
    </source>
</evidence>
<gene>
    <name evidence="16" type="ORF">JANAI62_28940</name>
</gene>
<sequence>MVLSCGTMGRLVIFCAYLVAASAVAGGVWWATLTDALEAAVAKGQSDLSLAADRLVLELQRARDLAVHLSDDPRLERLLIDGQGAERASALLRATADRAGAADVLLVRPDGGVLASASGQVPSVAGTPWLDRTLHGALGFGASPDGRNFTNATPVFGPEGGVLGAVAVSRSLPTIERSWRGAPQVIYFSDASGRVLVSNREEMRSPPRVDQALPIAGLKILQLDAGPYVPREAVHLALPLPVIGLTAEILVDVGPARALAFARAVAVGALLLVIGALLAVLSERRRVLARANQMLEARVTERTAALERTNARLEGEVRERREAEAALTRAQAELVQVSKLSALGQMSAGISHELNQPLMAIRSFASNAETFLERDNPTAAARNLTRIGDLARTMGRIIKNLRAFARAEPEPAVPTDLQAVVASALDITEARRSDAGVDLTCDLPEGPVWVLGGEVRLTQVLVNLMSNAVDATDGCPRREVTVAITQDPPGLRVRDSGSGLDDPGNIFDPFYSTKEVGAGLGLGLSISYGIVSGFGGRITGENVDGGGAVFTVTLQPATPVEEAA</sequence>
<dbReference type="InterPro" id="IPR029151">
    <property type="entry name" value="Sensor-like_sf"/>
</dbReference>
<dbReference type="EMBL" id="BPFH01000005">
    <property type="protein sequence ID" value="GIT96271.1"/>
    <property type="molecule type" value="Genomic_DNA"/>
</dbReference>
<keyword evidence="17" id="KW-1185">Reference proteome</keyword>
<dbReference type="PANTHER" id="PTHR43065">
    <property type="entry name" value="SENSOR HISTIDINE KINASE"/>
    <property type="match status" value="1"/>
</dbReference>
<organism evidence="16 17">
    <name type="scientific">Jannaschia pagri</name>
    <dbReference type="NCBI Taxonomy" id="2829797"/>
    <lineage>
        <taxon>Bacteria</taxon>
        <taxon>Pseudomonadati</taxon>
        <taxon>Pseudomonadota</taxon>
        <taxon>Alphaproteobacteria</taxon>
        <taxon>Rhodobacterales</taxon>
        <taxon>Roseobacteraceae</taxon>
        <taxon>Jannaschia</taxon>
    </lineage>
</organism>
<reference evidence="16 17" key="1">
    <citation type="submission" date="2021-05" db="EMBL/GenBank/DDBJ databases">
        <title>Bacteria Genome sequencing.</title>
        <authorList>
            <person name="Takabe Y."/>
            <person name="Nakajima Y."/>
            <person name="Suzuki S."/>
            <person name="Shiozaki T."/>
        </authorList>
    </citation>
    <scope>NUCLEOTIDE SEQUENCE [LARGE SCALE GENOMIC DNA]</scope>
    <source>
        <strain evidence="16 17">AI_62</strain>
    </source>
</reference>
<feature type="domain" description="Histidine kinase" evidence="15">
    <location>
        <begin position="349"/>
        <end position="558"/>
    </location>
</feature>
<keyword evidence="13" id="KW-0175">Coiled coil</keyword>
<proteinExistence type="predicted"/>
<comment type="caution">
    <text evidence="16">The sequence shown here is derived from an EMBL/GenBank/DDBJ whole genome shotgun (WGS) entry which is preliminary data.</text>
</comment>
<keyword evidence="9 16" id="KW-0418">Kinase</keyword>
<dbReference type="EC" id="2.7.13.3" evidence="3"/>
<comment type="catalytic activity">
    <reaction evidence="1">
        <text>ATP + protein L-histidine = ADP + protein N-phospho-L-histidine.</text>
        <dbReference type="EC" id="2.7.13.3"/>
    </reaction>
</comment>
<keyword evidence="11 14" id="KW-1133">Transmembrane helix</keyword>
<dbReference type="Pfam" id="PF00512">
    <property type="entry name" value="HisKA"/>
    <property type="match status" value="1"/>
</dbReference>
<dbReference type="InterPro" id="IPR003594">
    <property type="entry name" value="HATPase_dom"/>
</dbReference>
<protein>
    <recommendedName>
        <fullName evidence="3">histidine kinase</fullName>
        <ecNumber evidence="3">2.7.13.3</ecNumber>
    </recommendedName>
</protein>
<evidence type="ECO:0000313" key="16">
    <source>
        <dbReference type="EMBL" id="GIT96271.1"/>
    </source>
</evidence>
<evidence type="ECO:0000259" key="15">
    <source>
        <dbReference type="PROSITE" id="PS50109"/>
    </source>
</evidence>
<evidence type="ECO:0000256" key="12">
    <source>
        <dbReference type="ARBA" id="ARBA00023012"/>
    </source>
</evidence>